<dbReference type="InterPro" id="IPR043131">
    <property type="entry name" value="BCAT-like_N"/>
</dbReference>
<dbReference type="AlphaFoldDB" id="A0A6N9VFW5"/>
<dbReference type="InterPro" id="IPR001544">
    <property type="entry name" value="Aminotrans_IV"/>
</dbReference>
<dbReference type="SUPFAM" id="SSF56752">
    <property type="entry name" value="D-aminoacid aminotransferase-like PLP-dependent enzymes"/>
    <property type="match status" value="1"/>
</dbReference>
<dbReference type="Proteomes" id="UP000471648">
    <property type="component" value="Unassembled WGS sequence"/>
</dbReference>
<dbReference type="GO" id="GO:0008483">
    <property type="term" value="F:transaminase activity"/>
    <property type="evidence" value="ECO:0007669"/>
    <property type="project" value="UniProtKB-KW"/>
</dbReference>
<dbReference type="EMBL" id="JAAGME010000754">
    <property type="protein sequence ID" value="NEB68911.1"/>
    <property type="molecule type" value="Genomic_DNA"/>
</dbReference>
<protein>
    <submittedName>
        <fullName evidence="1">Aminotransferase class IV family protein</fullName>
    </submittedName>
</protein>
<dbReference type="InterPro" id="IPR036038">
    <property type="entry name" value="Aminotransferase-like"/>
</dbReference>
<proteinExistence type="predicted"/>
<sequence length="276" mass="29676">MSEDSPTLVHLNGRTATTDDLATLAFAGHAHFTAMQVRGGRIRGLDLHLERLRSASVELFGRALPEDLVRSHLRTALLAHLRTALREGPADLSLTATVYSPAGEFTAADAQPALLVRTGPPSSGPGGPLALAATEHERFLPHVKHVGEVAKTHLLRRAVAEGYDDAAFLDREGRFSEATIWNLVFWDGDSVVWPEARILTGTTLGIVRRQLDRLGIGQRVAPVTPDGLPALAGAAVMNSWTPGVPVHRIGTTRLPAAPHFLELLHRAYEAEPPTAP</sequence>
<evidence type="ECO:0000313" key="2">
    <source>
        <dbReference type="Proteomes" id="UP000471648"/>
    </source>
</evidence>
<dbReference type="Gene3D" id="3.30.470.10">
    <property type="match status" value="1"/>
</dbReference>
<dbReference type="Pfam" id="PF01063">
    <property type="entry name" value="Aminotran_4"/>
    <property type="match status" value="1"/>
</dbReference>
<keyword evidence="1" id="KW-0032">Aminotransferase</keyword>
<dbReference type="InterPro" id="IPR043132">
    <property type="entry name" value="BCAT-like_C"/>
</dbReference>
<dbReference type="RefSeq" id="WP_164357594.1">
    <property type="nucleotide sequence ID" value="NZ_CP108575.1"/>
</dbReference>
<accession>A0A6N9VFW5</accession>
<organism evidence="1 2">
    <name type="scientific">Streptomyces microflavus</name>
    <name type="common">Streptomyces lipmanii</name>
    <dbReference type="NCBI Taxonomy" id="1919"/>
    <lineage>
        <taxon>Bacteria</taxon>
        <taxon>Bacillati</taxon>
        <taxon>Actinomycetota</taxon>
        <taxon>Actinomycetes</taxon>
        <taxon>Kitasatosporales</taxon>
        <taxon>Streptomycetaceae</taxon>
        <taxon>Streptomyces</taxon>
    </lineage>
</organism>
<reference evidence="1 2" key="1">
    <citation type="submission" date="2020-01" db="EMBL/GenBank/DDBJ databases">
        <title>Insect and environment-associated Actinomycetes.</title>
        <authorList>
            <person name="Currrie C."/>
            <person name="Chevrette M."/>
            <person name="Carlson C."/>
            <person name="Stubbendieck R."/>
            <person name="Wendt-Pienkowski E."/>
        </authorList>
    </citation>
    <scope>NUCLEOTIDE SEQUENCE [LARGE SCALE GENOMIC DNA]</scope>
    <source>
        <strain evidence="1 2">SID14438</strain>
    </source>
</reference>
<gene>
    <name evidence="1" type="ORF">G3I39_17895</name>
</gene>
<comment type="caution">
    <text evidence="1">The sequence shown here is derived from an EMBL/GenBank/DDBJ whole genome shotgun (WGS) entry which is preliminary data.</text>
</comment>
<dbReference type="NCBIfam" id="NF006734">
    <property type="entry name" value="PRK09266.1"/>
    <property type="match status" value="1"/>
</dbReference>
<name>A0A6N9VFW5_STRMI</name>
<dbReference type="Gene3D" id="3.20.10.10">
    <property type="entry name" value="D-amino Acid Aminotransferase, subunit A, domain 2"/>
    <property type="match status" value="1"/>
</dbReference>
<keyword evidence="1" id="KW-0808">Transferase</keyword>
<evidence type="ECO:0000313" key="1">
    <source>
        <dbReference type="EMBL" id="NEB68911.1"/>
    </source>
</evidence>